<dbReference type="Proteomes" id="UP000018144">
    <property type="component" value="Unassembled WGS sequence"/>
</dbReference>
<feature type="region of interest" description="Disordered" evidence="1">
    <location>
        <begin position="406"/>
        <end position="480"/>
    </location>
</feature>
<keyword evidence="3" id="KW-1185">Reference proteome</keyword>
<reference evidence="2 3" key="1">
    <citation type="journal article" date="2013" name="PLoS Genet.">
        <title>The genome and development-dependent transcriptomes of Pyronema confluens: a window into fungal evolution.</title>
        <authorList>
            <person name="Traeger S."/>
            <person name="Altegoer F."/>
            <person name="Freitag M."/>
            <person name="Gabaldon T."/>
            <person name="Kempken F."/>
            <person name="Kumar A."/>
            <person name="Marcet-Houben M."/>
            <person name="Poggeler S."/>
            <person name="Stajich J.E."/>
            <person name="Nowrousian M."/>
        </authorList>
    </citation>
    <scope>NUCLEOTIDE SEQUENCE [LARGE SCALE GENOMIC DNA]</scope>
    <source>
        <strain evidence="3">CBS 100304</strain>
        <tissue evidence="2">Vegetative mycelium</tissue>
    </source>
</reference>
<feature type="compositionally biased region" description="Low complexity" evidence="1">
    <location>
        <begin position="432"/>
        <end position="447"/>
    </location>
</feature>
<protein>
    <submittedName>
        <fullName evidence="2">Uncharacterized protein</fullName>
    </submittedName>
</protein>
<evidence type="ECO:0000313" key="2">
    <source>
        <dbReference type="EMBL" id="CCX05520.1"/>
    </source>
</evidence>
<feature type="region of interest" description="Disordered" evidence="1">
    <location>
        <begin position="272"/>
        <end position="293"/>
    </location>
</feature>
<feature type="compositionally biased region" description="Polar residues" evidence="1">
    <location>
        <begin position="276"/>
        <end position="293"/>
    </location>
</feature>
<sequence length="566" mass="61889">MPVLGKYGLRIGVWAATDPKSAACMLLPESDPAIKFSASASVGQTCPIHTSTIPVPAVTVPTAMKLGIGIIHEPLPYQDFDYLSGDLRITVLADGVEIDSQYILEKDQGHGVSRTFSRLQISPTKYQQFFIHCVPHGELHVDRASPPNSRRIFDRPVNSGIKFTEAAFENSTLISSVNKNGTAGNHTFRDLWPLPPLPLPEGHSMIEVIVTAGIARPGQGYHPPRSIGSISLDPKKWMESVEAEIKKSQQQQMGDGNKIPLKPEIIDIESDDSVGNRETPQQLGNTGENMQQGILPTQDPPMPIYRPLIIHPKVFEAQGPPPKLEPDMEFWGRLHVCRAWIYIVPPVELAEPTPPVSAYPRPQLILKFRVPAAKLKEIISRPPRAMDEGYGTSSISPEVKKSKILRSSQFPSLAEERPPANRKVTKPVARYSSDTDTTSSRHSTPSRNVAKPKAKSTPKKRLRQTPQLRDVGQPAAAVGRIQKKAQQKKLEEGLVLAEIRKGTNFITGQVRVVKDSSASPRHTGSASPGRMQEMGMNGVGGQMNGVKNLASSPSAGTMELPGKEKK</sequence>
<feature type="compositionally biased region" description="Polar residues" evidence="1">
    <location>
        <begin position="516"/>
        <end position="526"/>
    </location>
</feature>
<dbReference type="AlphaFoldDB" id="U4L670"/>
<evidence type="ECO:0000256" key="1">
    <source>
        <dbReference type="SAM" id="MobiDB-lite"/>
    </source>
</evidence>
<gene>
    <name evidence="2" type="ORF">PCON_05107</name>
</gene>
<accession>U4L670</accession>
<dbReference type="OrthoDB" id="10414838at2759"/>
<dbReference type="EMBL" id="HF935256">
    <property type="protein sequence ID" value="CCX05520.1"/>
    <property type="molecule type" value="Genomic_DNA"/>
</dbReference>
<organism evidence="2 3">
    <name type="scientific">Pyronema omphalodes (strain CBS 100304)</name>
    <name type="common">Pyronema confluens</name>
    <dbReference type="NCBI Taxonomy" id="1076935"/>
    <lineage>
        <taxon>Eukaryota</taxon>
        <taxon>Fungi</taxon>
        <taxon>Dikarya</taxon>
        <taxon>Ascomycota</taxon>
        <taxon>Pezizomycotina</taxon>
        <taxon>Pezizomycetes</taxon>
        <taxon>Pezizales</taxon>
        <taxon>Pyronemataceae</taxon>
        <taxon>Pyronema</taxon>
    </lineage>
</organism>
<name>U4L670_PYROM</name>
<feature type="region of interest" description="Disordered" evidence="1">
    <location>
        <begin position="514"/>
        <end position="566"/>
    </location>
</feature>
<evidence type="ECO:0000313" key="3">
    <source>
        <dbReference type="Proteomes" id="UP000018144"/>
    </source>
</evidence>
<feature type="compositionally biased region" description="Basic residues" evidence="1">
    <location>
        <begin position="450"/>
        <end position="463"/>
    </location>
</feature>
<proteinExistence type="predicted"/>